<accession>A0A6J2FWU1</accession>
<feature type="domain" description="CCDC81 HU" evidence="2">
    <location>
        <begin position="116"/>
        <end position="187"/>
    </location>
</feature>
<dbReference type="InterPro" id="IPR040673">
    <property type="entry name" value="CCDC81_HU_dom_2"/>
</dbReference>
<name>A0A6J2FWU1_9PASS</name>
<feature type="region of interest" description="Disordered" evidence="1">
    <location>
        <begin position="358"/>
        <end position="388"/>
    </location>
</feature>
<proteinExistence type="predicted"/>
<evidence type="ECO:0000313" key="3">
    <source>
        <dbReference type="Proteomes" id="UP000504627"/>
    </source>
</evidence>
<dbReference type="Pfam" id="PF18289">
    <property type="entry name" value="HU-CCDC81_euk_2"/>
    <property type="match status" value="1"/>
</dbReference>
<feature type="region of interest" description="Disordered" evidence="1">
    <location>
        <begin position="327"/>
        <end position="346"/>
    </location>
</feature>
<dbReference type="GO" id="GO:0005815">
    <property type="term" value="C:microtubule organizing center"/>
    <property type="evidence" value="ECO:0007669"/>
    <property type="project" value="TreeGrafter"/>
</dbReference>
<evidence type="ECO:0000313" key="4">
    <source>
        <dbReference type="RefSeq" id="XP_027567595.2"/>
    </source>
</evidence>
<organism evidence="3 4">
    <name type="scientific">Pipra filicauda</name>
    <name type="common">Wire-tailed manakin</name>
    <dbReference type="NCBI Taxonomy" id="649802"/>
    <lineage>
        <taxon>Eukaryota</taxon>
        <taxon>Metazoa</taxon>
        <taxon>Chordata</taxon>
        <taxon>Craniata</taxon>
        <taxon>Vertebrata</taxon>
        <taxon>Euteleostomi</taxon>
        <taxon>Archelosauria</taxon>
        <taxon>Archosauria</taxon>
        <taxon>Dinosauria</taxon>
        <taxon>Saurischia</taxon>
        <taxon>Theropoda</taxon>
        <taxon>Coelurosauria</taxon>
        <taxon>Aves</taxon>
        <taxon>Neognathae</taxon>
        <taxon>Neoaves</taxon>
        <taxon>Telluraves</taxon>
        <taxon>Australaves</taxon>
        <taxon>Passeriformes</taxon>
        <taxon>Pipridae</taxon>
        <taxon>Pipra</taxon>
    </lineage>
</organism>
<sequence>MERRRRVARARGAAAKTEPFPGSLLALSPDLVYFSKDVITKIWDCVSECCRQDLLLKKRVGLMGLGTIHIMKKPIWQGKLEGFLVDSPEFDLDKPFLVGNKLPHGNSLAPELSKADELVCAEVALRLHVPKATVVMCIKATTRVFEWALSSRQNFDFVFKDIGVLVCRGGHVAMRFFEDLAREVAQSENLADSLLQSPNLRQSFIAHTEKDISELPPGGVLVLPHFVQVDGKSKPHPVNASLQSTGTTSAELQPTPGTVPGQRLLSRPRVSPSRIRDVEKRKADAGGQRGSLLPPIIGSSGQKGRAVEQMEAPGAGVLAPRRQFPPVAEQGRQEKEAASPPGQFERVRKKRAAAVAGVAAALSPQGEETMKTPSPLGRRPKPKTPRAKQVLANLESFRVSREQCMKALQINKLRKWSQDSSSAW</sequence>
<dbReference type="PANTHER" id="PTHR14362:SF2">
    <property type="entry name" value="COILED-COIL DOMAIN-CONTAINING PROTEIN 81"/>
    <property type="match status" value="1"/>
</dbReference>
<protein>
    <submittedName>
        <fullName evidence="4">Coiled-coil domain-containing protein 81-like</fullName>
    </submittedName>
</protein>
<feature type="compositionally biased region" description="Polar residues" evidence="1">
    <location>
        <begin position="240"/>
        <end position="256"/>
    </location>
</feature>
<feature type="compositionally biased region" description="Basic and acidic residues" evidence="1">
    <location>
        <begin position="274"/>
        <end position="284"/>
    </location>
</feature>
<dbReference type="AlphaFoldDB" id="A0A6J2FWU1"/>
<gene>
    <name evidence="4" type="primary">LOC113983043</name>
</gene>
<feature type="region of interest" description="Disordered" evidence="1">
    <location>
        <begin position="233"/>
        <end position="301"/>
    </location>
</feature>
<keyword evidence="3" id="KW-1185">Reference proteome</keyword>
<dbReference type="InParanoid" id="A0A6J2FWU1"/>
<evidence type="ECO:0000256" key="1">
    <source>
        <dbReference type="SAM" id="MobiDB-lite"/>
    </source>
</evidence>
<dbReference type="GeneID" id="113983043"/>
<dbReference type="Proteomes" id="UP000504627">
    <property type="component" value="Unplaced"/>
</dbReference>
<dbReference type="PANTHER" id="PTHR14362">
    <property type="entry name" value="COILED-COIL DOMAIN-CONTAINING PROTEIN 81"/>
    <property type="match status" value="1"/>
</dbReference>
<dbReference type="RefSeq" id="XP_027567595.2">
    <property type="nucleotide sequence ID" value="XM_027711794.2"/>
</dbReference>
<feature type="compositionally biased region" description="Low complexity" evidence="1">
    <location>
        <begin position="263"/>
        <end position="273"/>
    </location>
</feature>
<evidence type="ECO:0000259" key="2">
    <source>
        <dbReference type="Pfam" id="PF18289"/>
    </source>
</evidence>
<reference evidence="4" key="1">
    <citation type="submission" date="2025-08" db="UniProtKB">
        <authorList>
            <consortium name="RefSeq"/>
        </authorList>
    </citation>
    <scope>IDENTIFICATION</scope>
    <source>
        <tissue evidence="4">Muscle</tissue>
    </source>
</reference>
<dbReference type="InterPro" id="IPR026295">
    <property type="entry name" value="CCD81"/>
</dbReference>